<dbReference type="Proteomes" id="UP000823388">
    <property type="component" value="Chromosome 5N"/>
</dbReference>
<feature type="compositionally biased region" description="Low complexity" evidence="1">
    <location>
        <begin position="152"/>
        <end position="169"/>
    </location>
</feature>
<feature type="region of interest" description="Disordered" evidence="1">
    <location>
        <begin position="242"/>
        <end position="303"/>
    </location>
</feature>
<feature type="compositionally biased region" description="Basic residues" evidence="1">
    <location>
        <begin position="364"/>
        <end position="389"/>
    </location>
</feature>
<feature type="compositionally biased region" description="Basic and acidic residues" evidence="1">
    <location>
        <begin position="135"/>
        <end position="147"/>
    </location>
</feature>
<feature type="region of interest" description="Disordered" evidence="1">
    <location>
        <begin position="195"/>
        <end position="219"/>
    </location>
</feature>
<feature type="region of interest" description="Disordered" evidence="1">
    <location>
        <begin position="64"/>
        <end position="169"/>
    </location>
</feature>
<feature type="compositionally biased region" description="Low complexity" evidence="1">
    <location>
        <begin position="317"/>
        <end position="338"/>
    </location>
</feature>
<dbReference type="EMBL" id="CM029046">
    <property type="protein sequence ID" value="KAG2587428.1"/>
    <property type="molecule type" value="Genomic_DNA"/>
</dbReference>
<feature type="region of interest" description="Disordered" evidence="1">
    <location>
        <begin position="317"/>
        <end position="390"/>
    </location>
</feature>
<feature type="compositionally biased region" description="Basic and acidic residues" evidence="1">
    <location>
        <begin position="276"/>
        <end position="288"/>
    </location>
</feature>
<keyword evidence="3" id="KW-1185">Reference proteome</keyword>
<evidence type="ECO:0000313" key="3">
    <source>
        <dbReference type="Proteomes" id="UP000823388"/>
    </source>
</evidence>
<feature type="compositionally biased region" description="Gly residues" evidence="1">
    <location>
        <begin position="289"/>
        <end position="303"/>
    </location>
</feature>
<evidence type="ECO:0000313" key="2">
    <source>
        <dbReference type="EMBL" id="KAG2587428.1"/>
    </source>
</evidence>
<sequence>MPWWNVKCCSLVRDRERFARSRLSHQEAAIHRLVQGAYHQEPQRPPGGHGGLLRLRQGRQALHGRMGAVQGSGRRGRRVQRVRDQGDALPRPWWQHRPRRRADVPGHPVAAAQLSNGHAPVDGARRDGAGQVRPAADRRPAAGDLHDGGAAGDAAAAAAAARPQVAAPDGGDLRRELRALPAHGVRGPGVHHLLPGGDAAGGAGVPQHRQPAGEAQAGGVHLEPARHPVGFRVDADAAGAAGVARRRGGAAGRAGPGPRRGAPRHVRGVALLPEHAGPDRDGDGEGGRAHGGALRGDAGGAGVARGGWRAAAGAGAHGAVRAGGERAQQADGAQPEPAAADREPPRVPQPHQHAAGGGAPQAPPRRRQPQAPRRAAHHHQRHRRRHAQHRLTADATFFLLFGRV</sequence>
<accession>A0A8T0RRE4</accession>
<evidence type="ECO:0000256" key="1">
    <source>
        <dbReference type="SAM" id="MobiDB-lite"/>
    </source>
</evidence>
<gene>
    <name evidence="2" type="ORF">PVAP13_5NG148762</name>
</gene>
<protein>
    <submittedName>
        <fullName evidence="2">Uncharacterized protein</fullName>
    </submittedName>
</protein>
<name>A0A8T0RRE4_PANVG</name>
<proteinExistence type="predicted"/>
<reference evidence="2" key="1">
    <citation type="submission" date="2020-05" db="EMBL/GenBank/DDBJ databases">
        <title>WGS assembly of Panicum virgatum.</title>
        <authorList>
            <person name="Lovell J.T."/>
            <person name="Jenkins J."/>
            <person name="Shu S."/>
            <person name="Juenger T.E."/>
            <person name="Schmutz J."/>
        </authorList>
    </citation>
    <scope>NUCLEOTIDE SEQUENCE</scope>
    <source>
        <strain evidence="2">AP13</strain>
    </source>
</reference>
<dbReference type="AlphaFoldDB" id="A0A8T0RRE4"/>
<organism evidence="2 3">
    <name type="scientific">Panicum virgatum</name>
    <name type="common">Blackwell switchgrass</name>
    <dbReference type="NCBI Taxonomy" id="38727"/>
    <lineage>
        <taxon>Eukaryota</taxon>
        <taxon>Viridiplantae</taxon>
        <taxon>Streptophyta</taxon>
        <taxon>Embryophyta</taxon>
        <taxon>Tracheophyta</taxon>
        <taxon>Spermatophyta</taxon>
        <taxon>Magnoliopsida</taxon>
        <taxon>Liliopsida</taxon>
        <taxon>Poales</taxon>
        <taxon>Poaceae</taxon>
        <taxon>PACMAD clade</taxon>
        <taxon>Panicoideae</taxon>
        <taxon>Panicodae</taxon>
        <taxon>Paniceae</taxon>
        <taxon>Panicinae</taxon>
        <taxon>Panicum</taxon>
        <taxon>Panicum sect. Hiantes</taxon>
    </lineage>
</organism>
<comment type="caution">
    <text evidence="2">The sequence shown here is derived from an EMBL/GenBank/DDBJ whole genome shotgun (WGS) entry which is preliminary data.</text>
</comment>